<dbReference type="KEGG" id="fox:FOXG_19568"/>
<dbReference type="Proteomes" id="UP000009097">
    <property type="component" value="Unassembled WGS sequence"/>
</dbReference>
<evidence type="ECO:0000313" key="1">
    <source>
        <dbReference type="EMBL" id="KNB05965.1"/>
    </source>
</evidence>
<reference evidence="1" key="1">
    <citation type="submission" date="2007-04" db="EMBL/GenBank/DDBJ databases">
        <authorList>
            <consortium name="The Broad Institute Genome Sequencing Platform"/>
            <person name="Birren B."/>
            <person name="Lander E."/>
            <person name="Galagan J."/>
            <person name="Nusbaum C."/>
            <person name="Devon K."/>
            <person name="Ma L.-J."/>
            <person name="Jaffe D."/>
            <person name="Butler J."/>
            <person name="Alvarez P."/>
            <person name="Gnerre S."/>
            <person name="Grabherr M."/>
            <person name="Kleber M."/>
            <person name="Mauceli E."/>
            <person name="Brockman W."/>
            <person name="MacCallum I.A."/>
            <person name="Young S."/>
            <person name="LaButti K."/>
            <person name="DeCaprio D."/>
            <person name="Crawford M."/>
            <person name="Koehrsen M."/>
            <person name="Engels R."/>
            <person name="Montgomery P."/>
            <person name="Pearson M."/>
            <person name="Howarth C."/>
            <person name="Larson L."/>
            <person name="White J."/>
            <person name="O'Leary S."/>
            <person name="Kodira C."/>
            <person name="Zeng Q."/>
            <person name="Yandava C."/>
            <person name="Alvarado L."/>
            <person name="Kistler C."/>
            <person name="Shim W.-B."/>
            <person name="Kang S."/>
            <person name="Woloshuk C."/>
        </authorList>
    </citation>
    <scope>NUCLEOTIDE SEQUENCE</scope>
    <source>
        <strain evidence="1">4287</strain>
    </source>
</reference>
<dbReference type="GeneID" id="28960274"/>
<dbReference type="VEuPathDB" id="FungiDB:FOXG_19568"/>
<reference evidence="1" key="2">
    <citation type="journal article" date="2010" name="Nature">
        <title>Comparative genomics reveals mobile pathogenicity chromosomes in Fusarium.</title>
        <authorList>
            <person name="Ma L.J."/>
            <person name="van der Does H.C."/>
            <person name="Borkovich K.A."/>
            <person name="Coleman J.J."/>
            <person name="Daboussi M.J."/>
            <person name="Di Pietro A."/>
            <person name="Dufresne M."/>
            <person name="Freitag M."/>
            <person name="Grabherr M."/>
            <person name="Henrissat B."/>
            <person name="Houterman P.M."/>
            <person name="Kang S."/>
            <person name="Shim W.B."/>
            <person name="Woloshuk C."/>
            <person name="Xie X."/>
            <person name="Xu J.R."/>
            <person name="Antoniw J."/>
            <person name="Baker S.E."/>
            <person name="Bluhm B.H."/>
            <person name="Breakspear A."/>
            <person name="Brown D.W."/>
            <person name="Butchko R.A."/>
            <person name="Chapman S."/>
            <person name="Coulson R."/>
            <person name="Coutinho P.M."/>
            <person name="Danchin E.G."/>
            <person name="Diener A."/>
            <person name="Gale L.R."/>
            <person name="Gardiner D.M."/>
            <person name="Goff S."/>
            <person name="Hammond-Kosack K.E."/>
            <person name="Hilburn K."/>
            <person name="Hua-Van A."/>
            <person name="Jonkers W."/>
            <person name="Kazan K."/>
            <person name="Kodira C.D."/>
            <person name="Koehrsen M."/>
            <person name="Kumar L."/>
            <person name="Lee Y.H."/>
            <person name="Li L."/>
            <person name="Manners J.M."/>
            <person name="Miranda-Saavedra D."/>
            <person name="Mukherjee M."/>
            <person name="Park G."/>
            <person name="Park J."/>
            <person name="Park S.Y."/>
            <person name="Proctor R.H."/>
            <person name="Regev A."/>
            <person name="Ruiz-Roldan M.C."/>
            <person name="Sain D."/>
            <person name="Sakthikumar S."/>
            <person name="Sykes S."/>
            <person name="Schwartz D.C."/>
            <person name="Turgeon B.G."/>
            <person name="Wapinski I."/>
            <person name="Yoder O."/>
            <person name="Young S."/>
            <person name="Zeng Q."/>
            <person name="Zhou S."/>
            <person name="Galagan J."/>
            <person name="Cuomo C.A."/>
            <person name="Kistler H.C."/>
            <person name="Rep M."/>
        </authorList>
    </citation>
    <scope>NUCLEOTIDE SEQUENCE [LARGE SCALE GENOMIC DNA]</scope>
    <source>
        <strain evidence="1">4287</strain>
    </source>
</reference>
<protein>
    <submittedName>
        <fullName evidence="1">Uncharacterized protein</fullName>
    </submittedName>
</protein>
<organism evidence="1 2">
    <name type="scientific">Fusarium oxysporum f. sp. lycopersici (strain 4287 / CBS 123668 / FGSC 9935 / NRRL 34936)</name>
    <name type="common">Fusarium vascular wilt of tomato</name>
    <dbReference type="NCBI Taxonomy" id="426428"/>
    <lineage>
        <taxon>Eukaryota</taxon>
        <taxon>Fungi</taxon>
        <taxon>Dikarya</taxon>
        <taxon>Ascomycota</taxon>
        <taxon>Pezizomycotina</taxon>
        <taxon>Sordariomycetes</taxon>
        <taxon>Hypocreomycetidae</taxon>
        <taxon>Hypocreales</taxon>
        <taxon>Nectriaceae</taxon>
        <taxon>Fusarium</taxon>
        <taxon>Fusarium oxysporum species complex</taxon>
    </lineage>
</organism>
<name>A0A0J9V3U9_FUSO4</name>
<evidence type="ECO:0000313" key="2">
    <source>
        <dbReference type="Proteomes" id="UP000009097"/>
    </source>
</evidence>
<gene>
    <name evidence="1" type="ORF">FOXG_19568</name>
</gene>
<dbReference type="EMBL" id="DS231703">
    <property type="protein sequence ID" value="KNB05965.1"/>
    <property type="molecule type" value="Genomic_DNA"/>
</dbReference>
<accession>A0A0J9V3U9</accession>
<sequence>MNTRMFLTRDTLKSIPPYQSIGTPRKRTSPRLWKNYELKVLSCGVTLNTRFCIMNCTLLRTVSRRAFYIAIQLAGRGDWLDWENLRGQNLTSCTLRIEITYPIDKVHDSPVETVSSRISRYLIRCIFQY</sequence>
<proteinExistence type="predicted"/>
<dbReference type="RefSeq" id="XP_018244010.1">
    <property type="nucleotide sequence ID" value="XM_018399803.1"/>
</dbReference>
<dbReference type="AlphaFoldDB" id="A0A0J9V3U9"/>